<dbReference type="InterPro" id="IPR052958">
    <property type="entry name" value="IFN-induced_PKR_regulator"/>
</dbReference>
<dbReference type="PANTHER" id="PTHR46289:SF14">
    <property type="entry name" value="DUF4371 DOMAIN-CONTAINING PROTEIN"/>
    <property type="match status" value="1"/>
</dbReference>
<protein>
    <recommendedName>
        <fullName evidence="3">DUF4371 domain-containing protein</fullName>
    </recommendedName>
</protein>
<keyword evidence="2" id="KW-1185">Reference proteome</keyword>
<dbReference type="PANTHER" id="PTHR46289">
    <property type="entry name" value="52 KDA REPRESSOR OF THE INHIBITOR OF THE PROTEIN KINASE-LIKE PROTEIN-RELATED"/>
    <property type="match status" value="1"/>
</dbReference>
<accession>A0AA38INA6</accession>
<dbReference type="Proteomes" id="UP001168821">
    <property type="component" value="Unassembled WGS sequence"/>
</dbReference>
<sequence length="730" mass="83842">MNSINNIKTLTEGKKLVESQKILLKRLGPPRPVDIIQTTVNVQTQKQETFKFDSKLYELTPWLCGCPRRGALFCYFCLVMNNGVPQDDDDDLWDSVGVTQGIMSPTELKKKVTKHQQSTWHKINTLNYLVVGESNLAHRLSRDYFFQIKKHNKVVCENQYALNVLIDCVKYNTGEFNFQHEMNKLKELNPSFGELLQNLEEDLLDSIHSVYIDVIREEIAQTDFVSIELNEAANLGSSTAIFIIRYELKGQIFERFLGFKTLGNKSFQEVSNVILIELARLGVVKKPHKLISYSHDLSISPDTKNQLHSEIKSVYKNVQFIYSYTHNFDLFVERTVWKFKEVKIFFGNLENIALFFTQSEKCVQALNATVERRLPRGYKISWNFDSQKLMTVVIHKDNIRTCINEIAASEVDPTLVSKAQALQTVLDNEDFMYWLCFFGKLMPACNDFVQKLDQVELCDVVSVSQTVETFKETVKALKKHTEKTIGSESVHQATVIKEEITVEENEFDGVVFKQEPPTSVSNEYDILLSLDPLLSPDEIQQKFNDELAGKICGVILDHLDDSFARSTYLYLSIAALVKSKYFWKYEETFPNTELNLAVSTFNNFNAKVLCDELNILYERQEMKQAESVLVLLQYFHKHSLHGAFAETSKLLKMVCTMPLITAEPGRCCKTFAQARTFFEKVQVQDNYDILAMCSLGKDLMQSTPDFNELVIGHFSSQSKRLADFTYKPLC</sequence>
<name>A0AA38INA6_9CUCU</name>
<dbReference type="AlphaFoldDB" id="A0AA38INA6"/>
<evidence type="ECO:0000313" key="1">
    <source>
        <dbReference type="EMBL" id="KAJ3656534.1"/>
    </source>
</evidence>
<organism evidence="1 2">
    <name type="scientific">Zophobas morio</name>
    <dbReference type="NCBI Taxonomy" id="2755281"/>
    <lineage>
        <taxon>Eukaryota</taxon>
        <taxon>Metazoa</taxon>
        <taxon>Ecdysozoa</taxon>
        <taxon>Arthropoda</taxon>
        <taxon>Hexapoda</taxon>
        <taxon>Insecta</taxon>
        <taxon>Pterygota</taxon>
        <taxon>Neoptera</taxon>
        <taxon>Endopterygota</taxon>
        <taxon>Coleoptera</taxon>
        <taxon>Polyphaga</taxon>
        <taxon>Cucujiformia</taxon>
        <taxon>Tenebrionidae</taxon>
        <taxon>Zophobas</taxon>
    </lineage>
</organism>
<evidence type="ECO:0008006" key="3">
    <source>
        <dbReference type="Google" id="ProtNLM"/>
    </source>
</evidence>
<dbReference type="EMBL" id="JALNTZ010000004">
    <property type="protein sequence ID" value="KAJ3656534.1"/>
    <property type="molecule type" value="Genomic_DNA"/>
</dbReference>
<proteinExistence type="predicted"/>
<comment type="caution">
    <text evidence="1">The sequence shown here is derived from an EMBL/GenBank/DDBJ whole genome shotgun (WGS) entry which is preliminary data.</text>
</comment>
<reference evidence="1" key="1">
    <citation type="journal article" date="2023" name="G3 (Bethesda)">
        <title>Whole genome assemblies of Zophobas morio and Tenebrio molitor.</title>
        <authorList>
            <person name="Kaur S."/>
            <person name="Stinson S.A."/>
            <person name="diCenzo G.C."/>
        </authorList>
    </citation>
    <scope>NUCLEOTIDE SEQUENCE</scope>
    <source>
        <strain evidence="1">QUZm001</strain>
    </source>
</reference>
<evidence type="ECO:0000313" key="2">
    <source>
        <dbReference type="Proteomes" id="UP001168821"/>
    </source>
</evidence>
<gene>
    <name evidence="1" type="ORF">Zmor_015605</name>
</gene>